<evidence type="ECO:0000256" key="1">
    <source>
        <dbReference type="SAM" id="MobiDB-lite"/>
    </source>
</evidence>
<gene>
    <name evidence="3" type="ORF">CCHR01_00498</name>
</gene>
<proteinExistence type="predicted"/>
<dbReference type="PANTHER" id="PTHR33112:SF16">
    <property type="entry name" value="HETEROKARYON INCOMPATIBILITY DOMAIN-CONTAINING PROTEIN"/>
    <property type="match status" value="1"/>
</dbReference>
<feature type="region of interest" description="Disordered" evidence="1">
    <location>
        <begin position="1"/>
        <end position="27"/>
    </location>
</feature>
<protein>
    <submittedName>
        <fullName evidence="3">HET domain protein</fullName>
    </submittedName>
</protein>
<dbReference type="InterPro" id="IPR010730">
    <property type="entry name" value="HET"/>
</dbReference>
<evidence type="ECO:0000313" key="4">
    <source>
        <dbReference type="Proteomes" id="UP001243330"/>
    </source>
</evidence>
<comment type="caution">
    <text evidence="3">The sequence shown here is derived from an EMBL/GenBank/DDBJ whole genome shotgun (WGS) entry which is preliminary data.</text>
</comment>
<name>A0AAD9EUB3_9PEZI</name>
<feature type="domain" description="Heterokaryon incompatibility" evidence="2">
    <location>
        <begin position="200"/>
        <end position="308"/>
    </location>
</feature>
<dbReference type="AlphaFoldDB" id="A0AAD9EUB3"/>
<evidence type="ECO:0000259" key="2">
    <source>
        <dbReference type="Pfam" id="PF06985"/>
    </source>
</evidence>
<dbReference type="EMBL" id="JAQOWY010000004">
    <property type="protein sequence ID" value="KAK1856936.1"/>
    <property type="molecule type" value="Genomic_DNA"/>
</dbReference>
<sequence>MSSSSNEEALLHTPTLGKLQDDTGSSEKDLESLCRDCEAVDWSKITIYDDIEGIQTDLPTYHGDRQMKVLRIFKNPSSDIDPQAFVLEADSWNPSDSDTGYAKCVKIRVRSPKSGVQHLGVRDDYKRWLIAHKYPSSESVQIRVLRPSQVCFDFFRLKLEECYNGHEKCCSSATASVMVDLRLIDVHTKQIITASRDCKYIALSYMWGDTSAHNVEGLFPLVVEDAMSATKALGCQYLWVDQCQMDRVYGNAFATIIAASGKSSEEGLPGMSGPPRRQEVLKFGDINVVELLNSGQETVKSGKWVTRGGTQLQAE</sequence>
<accession>A0AAD9EUB3</accession>
<dbReference type="PANTHER" id="PTHR33112">
    <property type="entry name" value="DOMAIN PROTEIN, PUTATIVE-RELATED"/>
    <property type="match status" value="1"/>
</dbReference>
<keyword evidence="4" id="KW-1185">Reference proteome</keyword>
<reference evidence="3" key="1">
    <citation type="submission" date="2023-01" db="EMBL/GenBank/DDBJ databases">
        <title>Colletotrichum chrysophilum M932 genome sequence.</title>
        <authorList>
            <person name="Baroncelli R."/>
        </authorList>
    </citation>
    <scope>NUCLEOTIDE SEQUENCE</scope>
    <source>
        <strain evidence="3">M932</strain>
    </source>
</reference>
<evidence type="ECO:0000313" key="3">
    <source>
        <dbReference type="EMBL" id="KAK1856936.1"/>
    </source>
</evidence>
<dbReference type="Pfam" id="PF06985">
    <property type="entry name" value="HET"/>
    <property type="match status" value="1"/>
</dbReference>
<organism evidence="3 4">
    <name type="scientific">Colletotrichum chrysophilum</name>
    <dbReference type="NCBI Taxonomy" id="1836956"/>
    <lineage>
        <taxon>Eukaryota</taxon>
        <taxon>Fungi</taxon>
        <taxon>Dikarya</taxon>
        <taxon>Ascomycota</taxon>
        <taxon>Pezizomycotina</taxon>
        <taxon>Sordariomycetes</taxon>
        <taxon>Hypocreomycetidae</taxon>
        <taxon>Glomerellales</taxon>
        <taxon>Glomerellaceae</taxon>
        <taxon>Colletotrichum</taxon>
        <taxon>Colletotrichum gloeosporioides species complex</taxon>
    </lineage>
</organism>
<dbReference type="Proteomes" id="UP001243330">
    <property type="component" value="Unassembled WGS sequence"/>
</dbReference>